<name>A0A9Q0QVH5_9MAGN</name>
<dbReference type="AlphaFoldDB" id="A0A9Q0QVH5"/>
<protein>
    <submittedName>
        <fullName evidence="2">Uncharacterized protein</fullName>
    </submittedName>
</protein>
<evidence type="ECO:0000256" key="1">
    <source>
        <dbReference type="SAM" id="MobiDB-lite"/>
    </source>
</evidence>
<sequence length="187" mass="20881">MAEMSDHHTCSSPPPPPSSPVAPSHPRPSLVESDEISIFLHQLLYSSTSLCMSSDRDKQKSFPSARLPPPLFSSSLQITSTATFYESLPESHLRSCGSAFLSASDCRTRDGSSTAESSTVVESKKKGLRWKKRDLREEEKIFSVLGLFLIRSESLRAPSWAEQRSMGWDCFLYEVSLFTFSLSYSRS</sequence>
<reference evidence="2" key="1">
    <citation type="journal article" date="2023" name="Plant J.">
        <title>The genome of the king protea, Protea cynaroides.</title>
        <authorList>
            <person name="Chang J."/>
            <person name="Duong T.A."/>
            <person name="Schoeman C."/>
            <person name="Ma X."/>
            <person name="Roodt D."/>
            <person name="Barker N."/>
            <person name="Li Z."/>
            <person name="Van de Peer Y."/>
            <person name="Mizrachi E."/>
        </authorList>
    </citation>
    <scope>NUCLEOTIDE SEQUENCE</scope>
    <source>
        <tissue evidence="2">Young leaves</tissue>
    </source>
</reference>
<comment type="caution">
    <text evidence="2">The sequence shown here is derived from an EMBL/GenBank/DDBJ whole genome shotgun (WGS) entry which is preliminary data.</text>
</comment>
<gene>
    <name evidence="2" type="ORF">NE237_006403</name>
</gene>
<accession>A0A9Q0QVH5</accession>
<proteinExistence type="predicted"/>
<organism evidence="2 3">
    <name type="scientific">Protea cynaroides</name>
    <dbReference type="NCBI Taxonomy" id="273540"/>
    <lineage>
        <taxon>Eukaryota</taxon>
        <taxon>Viridiplantae</taxon>
        <taxon>Streptophyta</taxon>
        <taxon>Embryophyta</taxon>
        <taxon>Tracheophyta</taxon>
        <taxon>Spermatophyta</taxon>
        <taxon>Magnoliopsida</taxon>
        <taxon>Proteales</taxon>
        <taxon>Proteaceae</taxon>
        <taxon>Protea</taxon>
    </lineage>
</organism>
<feature type="compositionally biased region" description="Pro residues" evidence="1">
    <location>
        <begin position="12"/>
        <end position="26"/>
    </location>
</feature>
<keyword evidence="3" id="KW-1185">Reference proteome</keyword>
<evidence type="ECO:0000313" key="2">
    <source>
        <dbReference type="EMBL" id="KAJ4973229.1"/>
    </source>
</evidence>
<evidence type="ECO:0000313" key="3">
    <source>
        <dbReference type="Proteomes" id="UP001141806"/>
    </source>
</evidence>
<feature type="region of interest" description="Disordered" evidence="1">
    <location>
        <begin position="1"/>
        <end position="29"/>
    </location>
</feature>
<dbReference type="Proteomes" id="UP001141806">
    <property type="component" value="Unassembled WGS sequence"/>
</dbReference>
<dbReference type="EMBL" id="JAMYWD010000004">
    <property type="protein sequence ID" value="KAJ4973229.1"/>
    <property type="molecule type" value="Genomic_DNA"/>
</dbReference>